<reference evidence="2 3" key="1">
    <citation type="submission" date="2023-08" db="EMBL/GenBank/DDBJ databases">
        <title>Oxalobacteraceae gen .nov., isolated from river sludge outside the plant.</title>
        <authorList>
            <person name="Zhao S.Y."/>
        </authorList>
    </citation>
    <scope>NUCLEOTIDE SEQUENCE [LARGE SCALE GENOMIC DNA]</scope>
    <source>
        <strain evidence="2 3">R-40</strain>
    </source>
</reference>
<dbReference type="RefSeq" id="WP_338435077.1">
    <property type="nucleotide sequence ID" value="NZ_JAUYVH010000001.1"/>
</dbReference>
<dbReference type="NCBIfam" id="TIGR02001">
    <property type="entry name" value="gcw_chp"/>
    <property type="match status" value="1"/>
</dbReference>
<keyword evidence="1" id="KW-0732">Signal</keyword>
<feature type="signal peptide" evidence="1">
    <location>
        <begin position="1"/>
        <end position="20"/>
    </location>
</feature>
<protein>
    <submittedName>
        <fullName evidence="2">TorF family putative porin</fullName>
    </submittedName>
</protein>
<accession>A0ABU1BJP3</accession>
<proteinExistence type="predicted"/>
<gene>
    <name evidence="2" type="ORF">Q8A64_02245</name>
</gene>
<evidence type="ECO:0000313" key="3">
    <source>
        <dbReference type="Proteomes" id="UP001225596"/>
    </source>
</evidence>
<dbReference type="Pfam" id="PF09694">
    <property type="entry name" value="Gcw_chp"/>
    <property type="match status" value="1"/>
</dbReference>
<dbReference type="Proteomes" id="UP001225596">
    <property type="component" value="Unassembled WGS sequence"/>
</dbReference>
<dbReference type="InterPro" id="IPR010239">
    <property type="entry name" value="CHP02001"/>
</dbReference>
<comment type="caution">
    <text evidence="2">The sequence shown here is derived from an EMBL/GenBank/DDBJ whole genome shotgun (WGS) entry which is preliminary data.</text>
</comment>
<keyword evidence="3" id="KW-1185">Reference proteome</keyword>
<organism evidence="2 3">
    <name type="scientific">Keguizhuia sedimenti</name>
    <dbReference type="NCBI Taxonomy" id="3064264"/>
    <lineage>
        <taxon>Bacteria</taxon>
        <taxon>Pseudomonadati</taxon>
        <taxon>Pseudomonadota</taxon>
        <taxon>Betaproteobacteria</taxon>
        <taxon>Burkholderiales</taxon>
        <taxon>Oxalobacteraceae</taxon>
        <taxon>Keguizhuia</taxon>
    </lineage>
</organism>
<dbReference type="EMBL" id="JAUYVH010000001">
    <property type="protein sequence ID" value="MDQ9169225.1"/>
    <property type="molecule type" value="Genomic_DNA"/>
</dbReference>
<evidence type="ECO:0000256" key="1">
    <source>
        <dbReference type="SAM" id="SignalP"/>
    </source>
</evidence>
<sequence length="244" mass="26747">MKKIILSAAIVTAFASSAYAQQAEPVSPHTFTGNVTVASDYRFRGISQTEEKPAIQGGFDYSHSSGFYVGNWNSNISGDFINDGSIEMDLYAGYKFEPVKDVTADVGILQYYYPGAEIDSSTDYDTTEVYVGASWKWLSAKYSYAVSDDVFGIADADGSWYLDLNGNFEIADKTTLNVHVGRQKFRGPNSDGTSYTDWKIGVARDFGVATLGLAYIDTNADDFYTFDGKELGDETIVLSVSKTF</sequence>
<evidence type="ECO:0000313" key="2">
    <source>
        <dbReference type="EMBL" id="MDQ9169225.1"/>
    </source>
</evidence>
<name>A0ABU1BJP3_9BURK</name>
<feature type="chain" id="PRO_5045960179" evidence="1">
    <location>
        <begin position="21"/>
        <end position="244"/>
    </location>
</feature>